<proteinExistence type="predicted"/>
<keyword evidence="1" id="KW-0472">Membrane</keyword>
<accession>A0ABM7YG18</accession>
<evidence type="ECO:0000313" key="3">
    <source>
        <dbReference type="EMBL" id="BDI03096.1"/>
    </source>
</evidence>
<evidence type="ECO:0000259" key="2">
    <source>
        <dbReference type="Pfam" id="PF01578"/>
    </source>
</evidence>
<feature type="transmembrane region" description="Helical" evidence="1">
    <location>
        <begin position="12"/>
        <end position="33"/>
    </location>
</feature>
<keyword evidence="1" id="KW-1133">Transmembrane helix</keyword>
<dbReference type="Proteomes" id="UP001057498">
    <property type="component" value="Chromosome"/>
</dbReference>
<gene>
    <name evidence="3" type="ORF">CATMQ487_00660</name>
</gene>
<feature type="transmembrane region" description="Helical" evidence="1">
    <location>
        <begin position="217"/>
        <end position="235"/>
    </location>
</feature>
<name>A0ABM7YG18_9BURK</name>
<dbReference type="PANTHER" id="PTHR38034">
    <property type="entry name" value="INNER MEMBRANE PROTEIN YPJD"/>
    <property type="match status" value="1"/>
</dbReference>
<dbReference type="PANTHER" id="PTHR38034:SF1">
    <property type="entry name" value="INNER MEMBRANE PROTEIN YPJD"/>
    <property type="match status" value="1"/>
</dbReference>
<feature type="transmembrane region" description="Helical" evidence="1">
    <location>
        <begin position="74"/>
        <end position="93"/>
    </location>
</feature>
<evidence type="ECO:0000256" key="1">
    <source>
        <dbReference type="SAM" id="Phobius"/>
    </source>
</evidence>
<feature type="transmembrane region" description="Helical" evidence="1">
    <location>
        <begin position="45"/>
        <end position="68"/>
    </location>
</feature>
<dbReference type="EMBL" id="AP025730">
    <property type="protein sequence ID" value="BDI03096.1"/>
    <property type="molecule type" value="Genomic_DNA"/>
</dbReference>
<reference evidence="3" key="1">
    <citation type="submission" date="2022-04" db="EMBL/GenBank/DDBJ databases">
        <title>Whole genome sequence of Sphaerotilus sp. FB-5.</title>
        <authorList>
            <person name="Takeda M."/>
            <person name="Narihara S."/>
            <person name="Akimoto M."/>
            <person name="Akimoto R."/>
            <person name="Nishiyashiki S."/>
            <person name="Murakami T."/>
        </authorList>
    </citation>
    <scope>NUCLEOTIDE SEQUENCE</scope>
    <source>
        <strain evidence="3">FB-5</strain>
    </source>
</reference>
<evidence type="ECO:0000313" key="4">
    <source>
        <dbReference type="Proteomes" id="UP001057498"/>
    </source>
</evidence>
<dbReference type="InterPro" id="IPR052372">
    <property type="entry name" value="YpjD/HemX"/>
</dbReference>
<dbReference type="InterPro" id="IPR002541">
    <property type="entry name" value="Cyt_c_assembly"/>
</dbReference>
<dbReference type="Pfam" id="PF01578">
    <property type="entry name" value="Cytochrom_C_asm"/>
    <property type="match status" value="1"/>
</dbReference>
<feature type="transmembrane region" description="Helical" evidence="1">
    <location>
        <begin position="247"/>
        <end position="266"/>
    </location>
</feature>
<protein>
    <recommendedName>
        <fullName evidence="2">Cytochrome c assembly protein domain-containing protein</fullName>
    </recommendedName>
</protein>
<sequence>MHVILSTPPSTAVAALSPWFVAPALLALVAYALAAPRGLRWAERWALPVAWAAHGVALLAHLFGIGLPGTGARFGFAPALSATAWLVLSVHAVESRFVPLDGVRRWLAALGGLSLLLALLFPGEGTLHPSSPWAPLHWLAGLASYGLFGAAVLHATLLDRSERAMRQRQGPPSVGGLPLLTLEKLTFRFVGAGFVVLTLALVFGMGFTATWHWDHKTVFSLLGWVVFAALLAGRRAFGWRGRRATRWLYIGTGLLLLAYVGSRFVFEVLLHRSPPGG</sequence>
<keyword evidence="1" id="KW-0812">Transmembrane</keyword>
<feature type="domain" description="Cytochrome c assembly protein" evidence="2">
    <location>
        <begin position="89"/>
        <end position="269"/>
    </location>
</feature>
<keyword evidence="4" id="KW-1185">Reference proteome</keyword>
<feature type="transmembrane region" description="Helical" evidence="1">
    <location>
        <begin position="135"/>
        <end position="158"/>
    </location>
</feature>
<organism evidence="3 4">
    <name type="scientific">Sphaerotilus microaerophilus</name>
    <dbReference type="NCBI Taxonomy" id="2914710"/>
    <lineage>
        <taxon>Bacteria</taxon>
        <taxon>Pseudomonadati</taxon>
        <taxon>Pseudomonadota</taxon>
        <taxon>Betaproteobacteria</taxon>
        <taxon>Burkholderiales</taxon>
        <taxon>Sphaerotilaceae</taxon>
        <taxon>Sphaerotilus</taxon>
    </lineage>
</organism>
<feature type="transmembrane region" description="Helical" evidence="1">
    <location>
        <begin position="105"/>
        <end position="123"/>
    </location>
</feature>
<feature type="transmembrane region" description="Helical" evidence="1">
    <location>
        <begin position="189"/>
        <end position="211"/>
    </location>
</feature>